<dbReference type="InterPro" id="IPR013780">
    <property type="entry name" value="Glyco_hydro_b"/>
</dbReference>
<evidence type="ECO:0000256" key="4">
    <source>
        <dbReference type="ARBA" id="ARBA00009000"/>
    </source>
</evidence>
<evidence type="ECO:0000313" key="15">
    <source>
        <dbReference type="Proteomes" id="UP000323142"/>
    </source>
</evidence>
<dbReference type="SUPFAM" id="SSF51445">
    <property type="entry name" value="(Trans)glycosidases"/>
    <property type="match status" value="1"/>
</dbReference>
<accession>A0A5B2VIW3</accession>
<evidence type="ECO:0000259" key="13">
    <source>
        <dbReference type="SMART" id="SM00642"/>
    </source>
</evidence>
<evidence type="ECO:0000256" key="2">
    <source>
        <dbReference type="ARBA" id="ARBA00002953"/>
    </source>
</evidence>
<dbReference type="FunFam" id="3.20.20.80:FF:000003">
    <property type="entry name" value="1,4-alpha-glucan branching enzyme GlgB"/>
    <property type="match status" value="1"/>
</dbReference>
<keyword evidence="7 10" id="KW-0808">Transferase</keyword>
<dbReference type="PIRSF" id="PIRSF000463">
    <property type="entry name" value="GlgB"/>
    <property type="match status" value="1"/>
</dbReference>
<reference evidence="14 15" key="2">
    <citation type="submission" date="2019-09" db="EMBL/GenBank/DDBJ databases">
        <authorList>
            <person name="Jin C."/>
        </authorList>
    </citation>
    <scope>NUCLEOTIDE SEQUENCE [LARGE SCALE GENOMIC DNA]</scope>
    <source>
        <strain evidence="14 15">BN140002</strain>
    </source>
</reference>
<dbReference type="InterPro" id="IPR006407">
    <property type="entry name" value="GlgB"/>
</dbReference>
<comment type="similarity">
    <text evidence="4 10">Belongs to the glycosyl hydrolase 13 family. GlgB subfamily.</text>
</comment>
<dbReference type="GO" id="GO:0005978">
    <property type="term" value="P:glycogen biosynthetic process"/>
    <property type="evidence" value="ECO:0007669"/>
    <property type="project" value="UniProtKB-UniRule"/>
</dbReference>
<dbReference type="Pfam" id="PF00128">
    <property type="entry name" value="Alpha-amylase"/>
    <property type="match status" value="1"/>
</dbReference>
<reference evidence="14 15" key="1">
    <citation type="submission" date="2019-09" db="EMBL/GenBank/DDBJ databases">
        <title>Salinarimonas rosea gen. nov., sp. nov., a new member of the a-2 subgroup of the Proteobacteria.</title>
        <authorList>
            <person name="Liu J."/>
        </authorList>
    </citation>
    <scope>NUCLEOTIDE SEQUENCE [LARGE SCALE GENOMIC DNA]</scope>
    <source>
        <strain evidence="14 15">BN140002</strain>
    </source>
</reference>
<dbReference type="Pfam" id="PF02806">
    <property type="entry name" value="Alpha-amylase_C"/>
    <property type="match status" value="1"/>
</dbReference>
<dbReference type="EMBL" id="VUOA01000014">
    <property type="protein sequence ID" value="KAA2238282.1"/>
    <property type="molecule type" value="Genomic_DNA"/>
</dbReference>
<evidence type="ECO:0000313" key="14">
    <source>
        <dbReference type="EMBL" id="KAA2238282.1"/>
    </source>
</evidence>
<dbReference type="InterPro" id="IPR004193">
    <property type="entry name" value="Glyco_hydro_13_N"/>
</dbReference>
<name>A0A5B2VIW3_9HYPH</name>
<dbReference type="InterPro" id="IPR006048">
    <property type="entry name" value="A-amylase/branching_C"/>
</dbReference>
<dbReference type="HAMAP" id="MF_00685">
    <property type="entry name" value="GlgB"/>
    <property type="match status" value="1"/>
</dbReference>
<dbReference type="SUPFAM" id="SSF51011">
    <property type="entry name" value="Glycosyl hydrolase domain"/>
    <property type="match status" value="1"/>
</dbReference>
<dbReference type="CDD" id="cd11322">
    <property type="entry name" value="AmyAc_Glg_BE"/>
    <property type="match status" value="1"/>
</dbReference>
<dbReference type="NCBIfam" id="NF003811">
    <property type="entry name" value="PRK05402.1"/>
    <property type="match status" value="1"/>
</dbReference>
<dbReference type="NCBIfam" id="NF008967">
    <property type="entry name" value="PRK12313.1"/>
    <property type="match status" value="1"/>
</dbReference>
<keyword evidence="8 10" id="KW-0320">Glycogen biosynthesis</keyword>
<sequence>MDESRSPRVGAKASQAAALLATVAESAATPVPSAGDTVEPPVPDTTLTPPILEVRPPAQGPRGRRGGRVERVTGAVQPDAIAAILAARHGDPFAVLGPHQIEPGTWEVRAFFPGAQGITIVGWHDETALGTMERAHPEGFFVGRIPSKERPGYRFRIEYPLATRVVHDIYGFGDILTPAELNQVREVGSDATYRVLGAQRRNVGGAEGFLFAVWAPNARRVSVVGDFNDWDGRRNPMRLRHDGGIWELFIPDLVERMNYKYEIVGAGGDILPLKADPVAFAAEHPPATSSVLTGAPDYAWRDAAWMAGRGTHDPRKTPISIYECHLGSWARVPEEGNRYLTYRELAERLIPYVKELGFSHIELLPITEFPFDGSWGYQPISLFAPTSRHGSPEDFKEFVEAAHAAGIGIILDWVPGHFPNDAHGFAYFDGTHLYEHADPRQGFHQDWGTYIYNYGRQEVSAFLVSNARFWLERYHLDGLRVDAVASMLYLDYSRKHGEWVPNRYGGNENLEAIDFLRKMNEAAYAHSPGAITVAEESTAWPGVSHPTYTGGLGFGFKWNMGWMHDTLRFIGKEPVHRRYHHHDLTFGLLYAFSENFVLPLSHDEVVHGKGSILGRMPGDQWQRFANLRAYYGFMWGHPGKKLIFMGAEFGQEREWNHDAGLDWDSLDDPLHAGVKGLIGDLNAAYRAIPALHERDCDAEGFRWLVSDDAENNVIAWARHGLEDSLAVVVSNFTPVVREGYRIGVPEPGFYREAVNTDAGIYGGSNVGNLGGVQAEPTPSHGQPYSLTLTLPPLATLILERTEG</sequence>
<dbReference type="SMART" id="SM00642">
    <property type="entry name" value="Aamy"/>
    <property type="match status" value="1"/>
</dbReference>
<proteinExistence type="inferred from homology"/>
<dbReference type="InterPro" id="IPR006047">
    <property type="entry name" value="GH13_cat_dom"/>
</dbReference>
<dbReference type="FunFam" id="2.60.40.1180:FF:000002">
    <property type="entry name" value="1,4-alpha-glucan branching enzyme GlgB"/>
    <property type="match status" value="1"/>
</dbReference>
<dbReference type="InterPro" id="IPR013783">
    <property type="entry name" value="Ig-like_fold"/>
</dbReference>
<dbReference type="InterPro" id="IPR014756">
    <property type="entry name" value="Ig_E-set"/>
</dbReference>
<keyword evidence="5 10" id="KW-0321">Glycogen metabolism</keyword>
<evidence type="ECO:0000256" key="9">
    <source>
        <dbReference type="ARBA" id="ARBA00023277"/>
    </source>
</evidence>
<protein>
    <recommendedName>
        <fullName evidence="10">1,4-alpha-glucan branching enzyme GlgB</fullName>
        <ecNumber evidence="10">2.4.1.18</ecNumber>
    </recommendedName>
    <alternativeName>
        <fullName evidence="10">1,4-alpha-D-glucan:1,4-alpha-D-glucan 6-glucosyl-transferase</fullName>
    </alternativeName>
    <alternativeName>
        <fullName evidence="10">Alpha-(1-&gt;4)-glucan branching enzyme</fullName>
    </alternativeName>
    <alternativeName>
        <fullName evidence="10">Glycogen branching enzyme</fullName>
        <shortName evidence="10">BE</shortName>
    </alternativeName>
</protein>
<organism evidence="14 15">
    <name type="scientific">Salinarimonas soli</name>
    <dbReference type="NCBI Taxonomy" id="1638099"/>
    <lineage>
        <taxon>Bacteria</taxon>
        <taxon>Pseudomonadati</taxon>
        <taxon>Pseudomonadota</taxon>
        <taxon>Alphaproteobacteria</taxon>
        <taxon>Hyphomicrobiales</taxon>
        <taxon>Salinarimonadaceae</taxon>
        <taxon>Salinarimonas</taxon>
    </lineage>
</organism>
<dbReference type="NCBIfam" id="TIGR01515">
    <property type="entry name" value="branching_enzym"/>
    <property type="match status" value="1"/>
</dbReference>
<dbReference type="PANTHER" id="PTHR43651:SF3">
    <property type="entry name" value="1,4-ALPHA-GLUCAN-BRANCHING ENZYME"/>
    <property type="match status" value="1"/>
</dbReference>
<keyword evidence="6 10" id="KW-0328">Glycosyltransferase</keyword>
<dbReference type="EC" id="2.4.1.18" evidence="10"/>
<comment type="catalytic activity">
    <reaction evidence="1 10">
        <text>Transfers a segment of a (1-&gt;4)-alpha-D-glucan chain to a primary hydroxy group in a similar glucan chain.</text>
        <dbReference type="EC" id="2.4.1.18"/>
    </reaction>
</comment>
<dbReference type="Pfam" id="PF02922">
    <property type="entry name" value="CBM_48"/>
    <property type="match status" value="1"/>
</dbReference>
<dbReference type="UniPathway" id="UPA00164"/>
<dbReference type="InterPro" id="IPR054169">
    <property type="entry name" value="GlgB_N"/>
</dbReference>
<dbReference type="SUPFAM" id="SSF81296">
    <property type="entry name" value="E set domains"/>
    <property type="match status" value="1"/>
</dbReference>
<dbReference type="Gene3D" id="3.20.20.80">
    <property type="entry name" value="Glycosidases"/>
    <property type="match status" value="1"/>
</dbReference>
<gene>
    <name evidence="10 14" type="primary">glgB</name>
    <name evidence="14" type="ORF">F0L46_06045</name>
</gene>
<dbReference type="InterPro" id="IPR037439">
    <property type="entry name" value="Branching_enzy"/>
</dbReference>
<evidence type="ECO:0000256" key="12">
    <source>
        <dbReference type="SAM" id="MobiDB-lite"/>
    </source>
</evidence>
<evidence type="ECO:0000256" key="8">
    <source>
        <dbReference type="ARBA" id="ARBA00023056"/>
    </source>
</evidence>
<evidence type="ECO:0000256" key="1">
    <source>
        <dbReference type="ARBA" id="ARBA00000826"/>
    </source>
</evidence>
<dbReference type="PANTHER" id="PTHR43651">
    <property type="entry name" value="1,4-ALPHA-GLUCAN-BRANCHING ENZYME"/>
    <property type="match status" value="1"/>
</dbReference>
<dbReference type="AlphaFoldDB" id="A0A5B2VIW3"/>
<evidence type="ECO:0000256" key="7">
    <source>
        <dbReference type="ARBA" id="ARBA00022679"/>
    </source>
</evidence>
<dbReference type="GO" id="GO:0003844">
    <property type="term" value="F:1,4-alpha-glucan branching enzyme activity"/>
    <property type="evidence" value="ECO:0007669"/>
    <property type="project" value="UniProtKB-UniRule"/>
</dbReference>
<dbReference type="OrthoDB" id="9800174at2"/>
<dbReference type="Gene3D" id="2.60.40.10">
    <property type="entry name" value="Immunoglobulins"/>
    <property type="match status" value="2"/>
</dbReference>
<dbReference type="Proteomes" id="UP000323142">
    <property type="component" value="Unassembled WGS sequence"/>
</dbReference>
<dbReference type="Gene3D" id="2.60.40.1180">
    <property type="entry name" value="Golgi alpha-mannosidase II"/>
    <property type="match status" value="1"/>
</dbReference>
<dbReference type="GO" id="GO:0005829">
    <property type="term" value="C:cytosol"/>
    <property type="evidence" value="ECO:0007669"/>
    <property type="project" value="TreeGrafter"/>
</dbReference>
<feature type="active site" description="Nucleophile" evidence="10 11">
    <location>
        <position position="482"/>
    </location>
</feature>
<comment type="caution">
    <text evidence="14">The sequence shown here is derived from an EMBL/GenBank/DDBJ whole genome shotgun (WGS) entry which is preliminary data.</text>
</comment>
<dbReference type="CDD" id="cd02855">
    <property type="entry name" value="E_set_GBE_prok_N"/>
    <property type="match status" value="1"/>
</dbReference>
<comment type="pathway">
    <text evidence="3 10">Glycan biosynthesis; glycogen biosynthesis.</text>
</comment>
<evidence type="ECO:0000256" key="11">
    <source>
        <dbReference type="PIRSR" id="PIRSR000463-1"/>
    </source>
</evidence>
<evidence type="ECO:0000256" key="10">
    <source>
        <dbReference type="HAMAP-Rule" id="MF_00685"/>
    </source>
</evidence>
<comment type="function">
    <text evidence="2 10">Catalyzes the formation of the alpha-1,6-glucosidic linkages in glycogen by scission of a 1,4-alpha-linked oligosaccharide from growing alpha-1,4-glucan chains and the subsequent attachment of the oligosaccharide to the alpha-1,6 position.</text>
</comment>
<feature type="region of interest" description="Disordered" evidence="12">
    <location>
        <begin position="26"/>
        <end position="70"/>
    </location>
</feature>
<comment type="subunit">
    <text evidence="10">Monomer.</text>
</comment>
<evidence type="ECO:0000256" key="3">
    <source>
        <dbReference type="ARBA" id="ARBA00004964"/>
    </source>
</evidence>
<keyword evidence="15" id="KW-1185">Reference proteome</keyword>
<dbReference type="GO" id="GO:0043169">
    <property type="term" value="F:cation binding"/>
    <property type="evidence" value="ECO:0007669"/>
    <property type="project" value="InterPro"/>
</dbReference>
<feature type="domain" description="Glycosyl hydrolase family 13 catalytic" evidence="13">
    <location>
        <begin position="323"/>
        <end position="692"/>
    </location>
</feature>
<dbReference type="InterPro" id="IPR044143">
    <property type="entry name" value="GlgB_N_E_set_prok"/>
</dbReference>
<dbReference type="InterPro" id="IPR017853">
    <property type="entry name" value="GH"/>
</dbReference>
<evidence type="ECO:0000256" key="6">
    <source>
        <dbReference type="ARBA" id="ARBA00022676"/>
    </source>
</evidence>
<keyword evidence="9 10" id="KW-0119">Carbohydrate metabolism</keyword>
<dbReference type="GO" id="GO:0004553">
    <property type="term" value="F:hydrolase activity, hydrolyzing O-glycosyl compounds"/>
    <property type="evidence" value="ECO:0007669"/>
    <property type="project" value="InterPro"/>
</dbReference>
<evidence type="ECO:0000256" key="5">
    <source>
        <dbReference type="ARBA" id="ARBA00022600"/>
    </source>
</evidence>
<dbReference type="Pfam" id="PF22019">
    <property type="entry name" value="GlgB_N"/>
    <property type="match status" value="1"/>
</dbReference>
<feature type="active site" description="Proton donor" evidence="10 11">
    <location>
        <position position="535"/>
    </location>
</feature>